<comment type="caution">
    <text evidence="1">The sequence shown here is derived from an EMBL/GenBank/DDBJ whole genome shotgun (WGS) entry which is preliminary data.</text>
</comment>
<accession>A0A5C6C9C7</accession>
<dbReference type="AlphaFoldDB" id="A0A5C6C9C7"/>
<dbReference type="EMBL" id="SJPS01000014">
    <property type="protein sequence ID" value="TWU20752.1"/>
    <property type="molecule type" value="Genomic_DNA"/>
</dbReference>
<evidence type="ECO:0000313" key="2">
    <source>
        <dbReference type="Proteomes" id="UP000318437"/>
    </source>
</evidence>
<gene>
    <name evidence="1" type="ORF">Pla144_49190</name>
</gene>
<evidence type="ECO:0000313" key="1">
    <source>
        <dbReference type="EMBL" id="TWU20752.1"/>
    </source>
</evidence>
<proteinExistence type="predicted"/>
<keyword evidence="2" id="KW-1185">Reference proteome</keyword>
<dbReference type="Proteomes" id="UP000318437">
    <property type="component" value="Unassembled WGS sequence"/>
</dbReference>
<reference evidence="1 2" key="1">
    <citation type="submission" date="2019-02" db="EMBL/GenBank/DDBJ databases">
        <title>Deep-cultivation of Planctomycetes and their phenomic and genomic characterization uncovers novel biology.</title>
        <authorList>
            <person name="Wiegand S."/>
            <person name="Jogler M."/>
            <person name="Boedeker C."/>
            <person name="Pinto D."/>
            <person name="Vollmers J."/>
            <person name="Rivas-Marin E."/>
            <person name="Kohn T."/>
            <person name="Peeters S.H."/>
            <person name="Heuer A."/>
            <person name="Rast P."/>
            <person name="Oberbeckmann S."/>
            <person name="Bunk B."/>
            <person name="Jeske O."/>
            <person name="Meyerdierks A."/>
            <person name="Storesund J.E."/>
            <person name="Kallscheuer N."/>
            <person name="Luecker S."/>
            <person name="Lage O.M."/>
            <person name="Pohl T."/>
            <person name="Merkel B.J."/>
            <person name="Hornburger P."/>
            <person name="Mueller R.-W."/>
            <person name="Bruemmer F."/>
            <person name="Labrenz M."/>
            <person name="Spormann A.M."/>
            <person name="Op Den Camp H."/>
            <person name="Overmann J."/>
            <person name="Amann R."/>
            <person name="Jetten M.S.M."/>
            <person name="Mascher T."/>
            <person name="Medema M.H."/>
            <person name="Devos D.P."/>
            <person name="Kaster A.-K."/>
            <person name="Ovreas L."/>
            <person name="Rohde M."/>
            <person name="Galperin M.Y."/>
            <person name="Jogler C."/>
        </authorList>
    </citation>
    <scope>NUCLEOTIDE SEQUENCE [LARGE SCALE GENOMIC DNA]</scope>
    <source>
        <strain evidence="1 2">Pla144</strain>
    </source>
</reference>
<protein>
    <submittedName>
        <fullName evidence="1">Uncharacterized protein</fullName>
    </submittedName>
</protein>
<sequence length="85" mass="9819">MLLIVMLRSLSFHHSNRLKYFMSISFALSNAKVILTGGSLYMLPPCLNEMRSRGTSLRCPAREHVKQRFVELLLDRLLASQYDCE</sequence>
<name>A0A5C6C9C7_9BACT</name>
<organism evidence="1 2">
    <name type="scientific">Bythopirellula polymerisocia</name>
    <dbReference type="NCBI Taxonomy" id="2528003"/>
    <lineage>
        <taxon>Bacteria</taxon>
        <taxon>Pseudomonadati</taxon>
        <taxon>Planctomycetota</taxon>
        <taxon>Planctomycetia</taxon>
        <taxon>Pirellulales</taxon>
        <taxon>Lacipirellulaceae</taxon>
        <taxon>Bythopirellula</taxon>
    </lineage>
</organism>